<evidence type="ECO:0000256" key="2">
    <source>
        <dbReference type="SAM" id="SignalP"/>
    </source>
</evidence>
<dbReference type="Gene3D" id="3.40.190.10">
    <property type="entry name" value="Periplasmic binding protein-like II"/>
    <property type="match status" value="1"/>
</dbReference>
<protein>
    <recommendedName>
        <fullName evidence="5">Extra-cytoplasmic solute receptor</fullName>
    </recommendedName>
</protein>
<dbReference type="PANTHER" id="PTHR42928">
    <property type="entry name" value="TRICARBOXYLATE-BINDING PROTEIN"/>
    <property type="match status" value="1"/>
</dbReference>
<accession>A0ABM8TNT5</accession>
<feature type="chain" id="PRO_5045900925" description="Extra-cytoplasmic solute receptor" evidence="2">
    <location>
        <begin position="23"/>
        <end position="328"/>
    </location>
</feature>
<organism evidence="3 4">
    <name type="scientific">Cupriavidus numazuensis</name>
    <dbReference type="NCBI Taxonomy" id="221992"/>
    <lineage>
        <taxon>Bacteria</taxon>
        <taxon>Pseudomonadati</taxon>
        <taxon>Pseudomonadota</taxon>
        <taxon>Betaproteobacteria</taxon>
        <taxon>Burkholderiales</taxon>
        <taxon>Burkholderiaceae</taxon>
        <taxon>Cupriavidus</taxon>
    </lineage>
</organism>
<evidence type="ECO:0008006" key="5">
    <source>
        <dbReference type="Google" id="ProtNLM"/>
    </source>
</evidence>
<comment type="similarity">
    <text evidence="1">Belongs to the UPF0065 (bug) family.</text>
</comment>
<dbReference type="RefSeq" id="WP_211956138.1">
    <property type="nucleotide sequence ID" value="NZ_CAJPVI010000037.1"/>
</dbReference>
<dbReference type="PIRSF" id="PIRSF017082">
    <property type="entry name" value="YflP"/>
    <property type="match status" value="1"/>
</dbReference>
<dbReference type="SUPFAM" id="SSF53850">
    <property type="entry name" value="Periplasmic binding protein-like II"/>
    <property type="match status" value="1"/>
</dbReference>
<dbReference type="CDD" id="cd13578">
    <property type="entry name" value="PBP2_Bug27"/>
    <property type="match status" value="1"/>
</dbReference>
<keyword evidence="4" id="KW-1185">Reference proteome</keyword>
<name>A0ABM8TNT5_9BURK</name>
<sequence length="328" mass="34381">MLRFLAAAIALFGAMTSPSLHAAAAGAEAPYPNKLIRLVVPFAPGGSTDTVARLLAERLRIALGQTVIVENRPGAGGNIGGDAVAKAAPDGYTLLLAAAGPTVINPSLYRKLPYSPTRDLAPVTMLVHEPSLLAVNAALPVHNVRDLISYAKARPDQLSFGSAGNGTPAQLAGELLNQLAGLHLQHVPYKGTGPAIADLLAGQITLVIDNIPPLMPHVQSGKLRALAVASDKRSAALPNVPTAEESGLKGFVISGWKGVMVPAGTPRPIIDKLHDAIVRILADPQMRKRLQDLGAEPVGNTPEQFAQQIRTDTAWWSSLVKSTHTTLD</sequence>
<keyword evidence="2" id="KW-0732">Signal</keyword>
<dbReference type="Proteomes" id="UP000672657">
    <property type="component" value="Unassembled WGS sequence"/>
</dbReference>
<evidence type="ECO:0000256" key="1">
    <source>
        <dbReference type="ARBA" id="ARBA00006987"/>
    </source>
</evidence>
<feature type="signal peptide" evidence="2">
    <location>
        <begin position="1"/>
        <end position="22"/>
    </location>
</feature>
<evidence type="ECO:0000313" key="3">
    <source>
        <dbReference type="EMBL" id="CAG2156390.1"/>
    </source>
</evidence>
<reference evidence="3 4" key="1">
    <citation type="submission" date="2021-03" db="EMBL/GenBank/DDBJ databases">
        <authorList>
            <person name="Peeters C."/>
        </authorList>
    </citation>
    <scope>NUCLEOTIDE SEQUENCE [LARGE SCALE GENOMIC DNA]</scope>
    <source>
        <strain evidence="3 4">LMG 26411</strain>
    </source>
</reference>
<comment type="caution">
    <text evidence="3">The sequence shown here is derived from an EMBL/GenBank/DDBJ whole genome shotgun (WGS) entry which is preliminary data.</text>
</comment>
<dbReference type="InterPro" id="IPR005064">
    <property type="entry name" value="BUG"/>
</dbReference>
<dbReference type="InterPro" id="IPR042100">
    <property type="entry name" value="Bug_dom1"/>
</dbReference>
<dbReference type="EMBL" id="CAJPVI010000037">
    <property type="protein sequence ID" value="CAG2156390.1"/>
    <property type="molecule type" value="Genomic_DNA"/>
</dbReference>
<dbReference type="Gene3D" id="3.40.190.150">
    <property type="entry name" value="Bordetella uptake gene, domain 1"/>
    <property type="match status" value="1"/>
</dbReference>
<dbReference type="Pfam" id="PF03401">
    <property type="entry name" value="TctC"/>
    <property type="match status" value="1"/>
</dbReference>
<evidence type="ECO:0000313" key="4">
    <source>
        <dbReference type="Proteomes" id="UP000672657"/>
    </source>
</evidence>
<gene>
    <name evidence="3" type="ORF">LMG26411_05234</name>
</gene>
<proteinExistence type="inferred from homology"/>
<dbReference type="PANTHER" id="PTHR42928:SF5">
    <property type="entry name" value="BLR1237 PROTEIN"/>
    <property type="match status" value="1"/>
</dbReference>